<keyword evidence="1" id="KW-0472">Membrane</keyword>
<dbReference type="OrthoDB" id="161516at2"/>
<dbReference type="AlphaFoldDB" id="A0A1H7B591"/>
<name>A0A1H7B591_9MICO</name>
<evidence type="ECO:0000313" key="4">
    <source>
        <dbReference type="Proteomes" id="UP000183315"/>
    </source>
</evidence>
<feature type="transmembrane region" description="Helical" evidence="1">
    <location>
        <begin position="75"/>
        <end position="98"/>
    </location>
</feature>
<organism evidence="3 4">
    <name type="scientific">Demequina mangrovi</name>
    <dbReference type="NCBI Taxonomy" id="1043493"/>
    <lineage>
        <taxon>Bacteria</taxon>
        <taxon>Bacillati</taxon>
        <taxon>Actinomycetota</taxon>
        <taxon>Actinomycetes</taxon>
        <taxon>Micrococcales</taxon>
        <taxon>Demequinaceae</taxon>
        <taxon>Demequina</taxon>
    </lineage>
</organism>
<protein>
    <recommendedName>
        <fullName evidence="2">DUF4126 domain-containing protein</fullName>
    </recommendedName>
</protein>
<evidence type="ECO:0000313" key="3">
    <source>
        <dbReference type="EMBL" id="SEJ68575.1"/>
    </source>
</evidence>
<reference evidence="4" key="1">
    <citation type="submission" date="2016-10" db="EMBL/GenBank/DDBJ databases">
        <authorList>
            <person name="Varghese N."/>
        </authorList>
    </citation>
    <scope>NUCLEOTIDE SEQUENCE [LARGE SCALE GENOMIC DNA]</scope>
    <source>
        <strain evidence="4">DSM 24868</strain>
    </source>
</reference>
<gene>
    <name evidence="3" type="ORF">SAMN05421637_2687</name>
</gene>
<dbReference type="RefSeq" id="WP_074789526.1">
    <property type="nucleotide sequence ID" value="NZ_BBLU01000009.1"/>
</dbReference>
<feature type="domain" description="DUF4126" evidence="2">
    <location>
        <begin position="5"/>
        <end position="182"/>
    </location>
</feature>
<dbReference type="Pfam" id="PF13548">
    <property type="entry name" value="DUF4126"/>
    <property type="match status" value="1"/>
</dbReference>
<evidence type="ECO:0000259" key="2">
    <source>
        <dbReference type="Pfam" id="PF13548"/>
    </source>
</evidence>
<feature type="transmembrane region" description="Helical" evidence="1">
    <location>
        <begin position="156"/>
        <end position="182"/>
    </location>
</feature>
<dbReference type="EMBL" id="FNZI01000008">
    <property type="protein sequence ID" value="SEJ68575.1"/>
    <property type="molecule type" value="Genomic_DNA"/>
</dbReference>
<dbReference type="InterPro" id="IPR025196">
    <property type="entry name" value="DUF4126"/>
</dbReference>
<evidence type="ECO:0000256" key="1">
    <source>
        <dbReference type="SAM" id="Phobius"/>
    </source>
</evidence>
<dbReference type="STRING" id="1043493.SAMN05421637_2687"/>
<accession>A0A1H7B591</accession>
<dbReference type="Proteomes" id="UP000183315">
    <property type="component" value="Unassembled WGS sequence"/>
</dbReference>
<keyword evidence="1" id="KW-0812">Transmembrane</keyword>
<keyword evidence="1" id="KW-1133">Transmembrane helix</keyword>
<dbReference type="eggNOG" id="ENOG5031U0Y">
    <property type="taxonomic scope" value="Bacteria"/>
</dbReference>
<sequence>MLAALTGAGLSAAAGLNAFIPLVLVGLFARFTDFIVLPDQLDWLQSWPAIIIGLLLLAAELVLDKIPGVDHINDLLQSLVRPLVGGVIFAATAASQVIDQSEFWQENPLIAGVVGAVISAGVHTAKSASRPSVNAATAGTGAPVASFAEDATAVGLSLIAIFVPILVIVVLIAMAAVFYRIVTTGRRRRRRRAQLEAEERAEREERAAAGIKTPWWRGRWR</sequence>
<proteinExistence type="predicted"/>
<keyword evidence="4" id="KW-1185">Reference proteome</keyword>
<feature type="transmembrane region" description="Helical" evidence="1">
    <location>
        <begin position="42"/>
        <end position="63"/>
    </location>
</feature>